<dbReference type="KEGG" id="mros:EHO51_13005"/>
<feature type="region of interest" description="Disordered" evidence="1">
    <location>
        <begin position="22"/>
        <end position="45"/>
    </location>
</feature>
<evidence type="ECO:0000256" key="2">
    <source>
        <dbReference type="SAM" id="SignalP"/>
    </source>
</evidence>
<dbReference type="AlphaFoldDB" id="A0A3G8M8C5"/>
<dbReference type="CDD" id="cd15482">
    <property type="entry name" value="Sialidase_non-viral"/>
    <property type="match status" value="2"/>
</dbReference>
<gene>
    <name evidence="3" type="ORF">EHO51_13005</name>
</gene>
<feature type="chain" id="PRO_5017953631" evidence="2">
    <location>
        <begin position="20"/>
        <end position="429"/>
    </location>
</feature>
<accession>A0A3G8M8C5</accession>
<feature type="compositionally biased region" description="Low complexity" evidence="1">
    <location>
        <begin position="32"/>
        <end position="45"/>
    </location>
</feature>
<protein>
    <submittedName>
        <fullName evidence="3">Exo-alpha-sialidase</fullName>
    </submittedName>
</protein>
<organism evidence="3 4">
    <name type="scientific">Methylocystis rosea</name>
    <dbReference type="NCBI Taxonomy" id="173366"/>
    <lineage>
        <taxon>Bacteria</taxon>
        <taxon>Pseudomonadati</taxon>
        <taxon>Pseudomonadota</taxon>
        <taxon>Alphaproteobacteria</taxon>
        <taxon>Hyphomicrobiales</taxon>
        <taxon>Methylocystaceae</taxon>
        <taxon>Methylocystis</taxon>
    </lineage>
</organism>
<evidence type="ECO:0000313" key="3">
    <source>
        <dbReference type="EMBL" id="AZG77575.1"/>
    </source>
</evidence>
<keyword evidence="2" id="KW-0732">Signal</keyword>
<name>A0A3G8M8C5_9HYPH</name>
<dbReference type="InterPro" id="IPR036278">
    <property type="entry name" value="Sialidase_sf"/>
</dbReference>
<feature type="signal peptide" evidence="2">
    <location>
        <begin position="1"/>
        <end position="19"/>
    </location>
</feature>
<reference evidence="3 4" key="1">
    <citation type="submission" date="2018-11" db="EMBL/GenBank/DDBJ databases">
        <title>Genome squencing of methanotrophic bacteria isolated from alkaline groundwater in Korea.</title>
        <authorList>
            <person name="Nguyen L.N."/>
        </authorList>
    </citation>
    <scope>NUCLEOTIDE SEQUENCE [LARGE SCALE GENOMIC DNA]</scope>
    <source>
        <strain evidence="3 4">GW6</strain>
    </source>
</reference>
<evidence type="ECO:0000256" key="1">
    <source>
        <dbReference type="SAM" id="MobiDB-lite"/>
    </source>
</evidence>
<proteinExistence type="predicted"/>
<dbReference type="Proteomes" id="UP000273982">
    <property type="component" value="Chromosome"/>
</dbReference>
<sequence length="429" mass="45332">MKRLALALLAFAASSAVSAEQGAPSADAPKDASTPTQSAPPAAMSHHPAAACAEAKVDCAATAVPAFAKDGRLWVAFSVGKSLYAAASSDNGATFSAPTAIATIGDGVIDAHGDARPKIVALKDGTLLASYTTRPDKQMIGTIFTARSTDGGKTFSAPQALLAEGGQRFDSILVNRKGRIYAGWLDKTHALKAKAEGREFLGSGVAFAYSDDGGKTFKGKSILIDHACECCRMSGALDKDGTPVFAWRQVLDGNVRDHMVAKLSADAAQATATRVSDDDWAINSCPHHGPSIAIDAAGDWHVVWFTKGKKRQGLYYARSLDAGKSFSEPEKFGDDARAAGHPTLVAAKGRLYRVWKEFDGATTTIAMQMSRDNGKSWSAPRVVAQTLDASDHPELIAHNGAAYLSWLTHKEGYRLMPLPRDEKSAAAPQ</sequence>
<dbReference type="EMBL" id="CP034086">
    <property type="protein sequence ID" value="AZG77575.1"/>
    <property type="molecule type" value="Genomic_DNA"/>
</dbReference>
<dbReference type="SUPFAM" id="SSF50939">
    <property type="entry name" value="Sialidases"/>
    <property type="match status" value="1"/>
</dbReference>
<dbReference type="Gene3D" id="2.120.10.10">
    <property type="match status" value="2"/>
</dbReference>
<evidence type="ECO:0000313" key="4">
    <source>
        <dbReference type="Proteomes" id="UP000273982"/>
    </source>
</evidence>
<dbReference type="RefSeq" id="WP_124739238.1">
    <property type="nucleotide sequence ID" value="NZ_CP034086.1"/>
</dbReference>